<protein>
    <recommendedName>
        <fullName evidence="2 12">Coproheme decarboxylase</fullName>
        <ecNumber evidence="11 12">1.3.98.5</ecNumber>
    </recommendedName>
    <alternativeName>
        <fullName evidence="8 12">Coproheme III oxidative decarboxylase</fullName>
    </alternativeName>
    <alternativeName>
        <fullName evidence="9 12">Hydrogen peroxide-dependent heme synthase</fullName>
    </alternativeName>
</protein>
<dbReference type="RefSeq" id="WP_153792530.1">
    <property type="nucleotide sequence ID" value="NZ_CP045915.1"/>
</dbReference>
<dbReference type="EMBL" id="CP045915">
    <property type="protein sequence ID" value="QGH36397.1"/>
    <property type="molecule type" value="Genomic_DNA"/>
</dbReference>
<dbReference type="Pfam" id="PF06778">
    <property type="entry name" value="Chlor_dismutase"/>
    <property type="match status" value="1"/>
</dbReference>
<evidence type="ECO:0000256" key="4">
    <source>
        <dbReference type="ARBA" id="ARBA00022723"/>
    </source>
</evidence>
<dbReference type="GO" id="GO:0020037">
    <property type="term" value="F:heme binding"/>
    <property type="evidence" value="ECO:0007669"/>
    <property type="project" value="InterPro"/>
</dbReference>
<organism evidence="13 14">
    <name type="scientific">Gracilibacillus salitolerans</name>
    <dbReference type="NCBI Taxonomy" id="2663022"/>
    <lineage>
        <taxon>Bacteria</taxon>
        <taxon>Bacillati</taxon>
        <taxon>Bacillota</taxon>
        <taxon>Bacilli</taxon>
        <taxon>Bacillales</taxon>
        <taxon>Bacillaceae</taxon>
        <taxon>Gracilibacillus</taxon>
    </lineage>
</organism>
<comment type="catalytic activity">
    <reaction evidence="12">
        <text>Fe-coproporphyrin III + H2O2 + H(+) = harderoheme III + CO2 + 2 H2O</text>
        <dbReference type="Rhea" id="RHEA:57940"/>
        <dbReference type="ChEBI" id="CHEBI:15377"/>
        <dbReference type="ChEBI" id="CHEBI:15378"/>
        <dbReference type="ChEBI" id="CHEBI:16240"/>
        <dbReference type="ChEBI" id="CHEBI:16526"/>
        <dbReference type="ChEBI" id="CHEBI:68438"/>
        <dbReference type="ChEBI" id="CHEBI:142463"/>
    </reaction>
</comment>
<dbReference type="GO" id="GO:0046872">
    <property type="term" value="F:metal ion binding"/>
    <property type="evidence" value="ECO:0007669"/>
    <property type="project" value="UniProtKB-KW"/>
</dbReference>
<keyword evidence="3 12" id="KW-0349">Heme</keyword>
<dbReference type="KEGG" id="grc:GI584_21150"/>
<evidence type="ECO:0000256" key="11">
    <source>
        <dbReference type="ARBA" id="ARBA00050019"/>
    </source>
</evidence>
<dbReference type="Proteomes" id="UP000339690">
    <property type="component" value="Chromosome"/>
</dbReference>
<dbReference type="AlphaFoldDB" id="A0A5Q2TQN9"/>
<dbReference type="GO" id="GO:0006785">
    <property type="term" value="P:heme B biosynthetic process"/>
    <property type="evidence" value="ECO:0007669"/>
    <property type="project" value="UniProtKB-UniRule"/>
</dbReference>
<evidence type="ECO:0000256" key="12">
    <source>
        <dbReference type="HAMAP-Rule" id="MF_01442"/>
    </source>
</evidence>
<dbReference type="NCBIfam" id="NF008913">
    <property type="entry name" value="PRK12276.1"/>
    <property type="match status" value="1"/>
</dbReference>
<keyword evidence="6 12" id="KW-0408">Iron</keyword>
<dbReference type="GO" id="GO:0004601">
    <property type="term" value="F:peroxidase activity"/>
    <property type="evidence" value="ECO:0007669"/>
    <property type="project" value="UniProtKB-KW"/>
</dbReference>
<evidence type="ECO:0000313" key="13">
    <source>
        <dbReference type="EMBL" id="QGH36397.1"/>
    </source>
</evidence>
<feature type="binding site" description="axial binding residue" evidence="12">
    <location>
        <position position="171"/>
    </location>
    <ligand>
        <name>Fe-coproporphyrin III</name>
        <dbReference type="ChEBI" id="CHEBI:68438"/>
    </ligand>
    <ligandPart>
        <name>Fe</name>
        <dbReference type="ChEBI" id="CHEBI:18248"/>
    </ligandPart>
</feature>
<dbReference type="GO" id="GO:0016634">
    <property type="term" value="F:oxidoreductase activity, acting on the CH-CH group of donors, oxygen as acceptor"/>
    <property type="evidence" value="ECO:0007669"/>
    <property type="project" value="UniProtKB-UniRule"/>
</dbReference>
<accession>A0A5Q2TQN9</accession>
<evidence type="ECO:0000256" key="5">
    <source>
        <dbReference type="ARBA" id="ARBA00023002"/>
    </source>
</evidence>
<keyword evidence="14" id="KW-1185">Reference proteome</keyword>
<evidence type="ECO:0000256" key="7">
    <source>
        <dbReference type="ARBA" id="ARBA00023133"/>
    </source>
</evidence>
<evidence type="ECO:0000256" key="2">
    <source>
        <dbReference type="ARBA" id="ARBA00014413"/>
    </source>
</evidence>
<evidence type="ECO:0000256" key="10">
    <source>
        <dbReference type="ARBA" id="ARBA00049896"/>
    </source>
</evidence>
<dbReference type="InterPro" id="IPR011008">
    <property type="entry name" value="Dimeric_a/b-barrel"/>
</dbReference>
<keyword evidence="7 12" id="KW-0350">Heme biosynthesis</keyword>
<comment type="pathway">
    <text evidence="12">Porphyrin-containing compound metabolism; protoheme biosynthesis.</text>
</comment>
<feature type="binding site" evidence="12">
    <location>
        <position position="184"/>
    </location>
    <ligand>
        <name>Fe-coproporphyrin III</name>
        <dbReference type="ChEBI" id="CHEBI:68438"/>
    </ligand>
</feature>
<evidence type="ECO:0000256" key="6">
    <source>
        <dbReference type="ARBA" id="ARBA00023004"/>
    </source>
</evidence>
<evidence type="ECO:0000256" key="9">
    <source>
        <dbReference type="ARBA" id="ARBA00030236"/>
    </source>
</evidence>
<feature type="binding site" evidence="12">
    <location>
        <begin position="144"/>
        <end position="148"/>
    </location>
    <ligand>
        <name>Fe-coproporphyrin III</name>
        <dbReference type="ChEBI" id="CHEBI:68438"/>
    </ligand>
</feature>
<keyword evidence="5 12" id="KW-0560">Oxidoreductase</keyword>
<dbReference type="HAMAP" id="MF_01442">
    <property type="entry name" value="Coproheme_decarbox_1"/>
    <property type="match status" value="1"/>
</dbReference>
<dbReference type="InterPro" id="IPR010644">
    <property type="entry name" value="ChdC/CLD"/>
</dbReference>
<evidence type="ECO:0000256" key="1">
    <source>
        <dbReference type="ARBA" id="ARBA00009276"/>
    </source>
</evidence>
<keyword evidence="13" id="KW-0575">Peroxidase</keyword>
<comment type="function">
    <text evidence="12">Involved in coproporphyrin-dependent heme b biosynthesis. Catalyzes the decarboxylation of Fe-coproporphyrin III (coproheme) to heme b (protoheme IX), the last step of the pathway. The reaction occurs in a stepwise manner with a three-propionate intermediate.</text>
</comment>
<reference evidence="13 14" key="1">
    <citation type="submission" date="2019-11" db="EMBL/GenBank/DDBJ databases">
        <title>Gracilibacillus salitolerans sp. nov., a moderate halophile isolated from a saline soil in northwest China.</title>
        <authorList>
            <person name="Gan L."/>
        </authorList>
    </citation>
    <scope>NUCLEOTIDE SEQUENCE [LARGE SCALE GENOMIC DNA]</scope>
    <source>
        <strain evidence="13 14">SCU50</strain>
    </source>
</reference>
<sequence length="248" mass="29360">MPEAVETMDGWYCLHDLRKIDWAKWKKASEEERRQAVDEIKTMLREWEEVSEARDGSHAFYSLMGQKADIILMILRPTMKELEEIELRFNKSKFAEFTTPSYSYVSVVELSKYMSKPQDNPEDNPGVRARLKPKLPEWDHICFYPMDKRREGNDNWYMLPMDERRQLMYEHSLTGRKYAGEIKQIITGSMGFDDWEWSVTLFAKDVLQLKKIVYEMRFDVVSARYGEFGPFYVGNLLKTDDIPAYLAV</sequence>
<dbReference type="SUPFAM" id="SSF54909">
    <property type="entry name" value="Dimeric alpha+beta barrel"/>
    <property type="match status" value="1"/>
</dbReference>
<keyword evidence="4 12" id="KW-0479">Metal-binding</keyword>
<proteinExistence type="inferred from homology"/>
<feature type="binding site" evidence="12">
    <location>
        <position position="222"/>
    </location>
    <ligand>
        <name>Fe-coproporphyrin III</name>
        <dbReference type="ChEBI" id="CHEBI:68438"/>
    </ligand>
</feature>
<dbReference type="PANTHER" id="PTHR36843">
    <property type="entry name" value="HEME-DEPENDENT PEROXIDASE YWFI-RELATED"/>
    <property type="match status" value="1"/>
</dbReference>
<dbReference type="EC" id="1.3.98.5" evidence="11 12"/>
<dbReference type="Gene3D" id="3.30.70.1030">
    <property type="entry name" value="Apc35880, domain 1"/>
    <property type="match status" value="2"/>
</dbReference>
<comment type="cofactor">
    <cofactor evidence="12">
        <name>Fe-coproporphyrin III</name>
        <dbReference type="ChEBI" id="CHEBI:68438"/>
    </cofactor>
    <text evidence="12">Fe-coproporphyrin III acts as both substrate and redox cofactor.</text>
</comment>
<comment type="catalytic activity">
    <reaction evidence="10">
        <text>Fe-coproporphyrin III + 2 H2O2 + 2 H(+) = heme b + 2 CO2 + 4 H2O</text>
        <dbReference type="Rhea" id="RHEA:56516"/>
        <dbReference type="ChEBI" id="CHEBI:15377"/>
        <dbReference type="ChEBI" id="CHEBI:15378"/>
        <dbReference type="ChEBI" id="CHEBI:16240"/>
        <dbReference type="ChEBI" id="CHEBI:16526"/>
        <dbReference type="ChEBI" id="CHEBI:60344"/>
        <dbReference type="ChEBI" id="CHEBI:68438"/>
        <dbReference type="EC" id="1.3.98.5"/>
    </reaction>
    <physiologicalReaction direction="left-to-right" evidence="10">
        <dbReference type="Rhea" id="RHEA:56517"/>
    </physiologicalReaction>
</comment>
<name>A0A5Q2TQN9_9BACI</name>
<evidence type="ECO:0000256" key="8">
    <source>
        <dbReference type="ARBA" id="ARBA00029882"/>
    </source>
</evidence>
<gene>
    <name evidence="12" type="primary">chdC</name>
    <name evidence="13" type="ORF">GI584_21150</name>
</gene>
<feature type="binding site" evidence="12">
    <location>
        <position position="130"/>
    </location>
    <ligand>
        <name>Fe-coproporphyrin III</name>
        <dbReference type="ChEBI" id="CHEBI:68438"/>
    </ligand>
</feature>
<comment type="similarity">
    <text evidence="1 12">Belongs to the ChdC family. Type 1 subfamily.</text>
</comment>
<dbReference type="PANTHER" id="PTHR36843:SF1">
    <property type="entry name" value="COPROHEME DECARBOXYLASE"/>
    <property type="match status" value="1"/>
</dbReference>
<feature type="active site" evidence="12">
    <location>
        <position position="144"/>
    </location>
</feature>
<evidence type="ECO:0000313" key="14">
    <source>
        <dbReference type="Proteomes" id="UP000339690"/>
    </source>
</evidence>
<comment type="catalytic activity">
    <reaction evidence="12">
        <text>harderoheme III + H2O2 + H(+) = heme b + CO2 + 2 H2O</text>
        <dbReference type="Rhea" id="RHEA:57944"/>
        <dbReference type="ChEBI" id="CHEBI:15377"/>
        <dbReference type="ChEBI" id="CHEBI:15378"/>
        <dbReference type="ChEBI" id="CHEBI:16240"/>
        <dbReference type="ChEBI" id="CHEBI:16526"/>
        <dbReference type="ChEBI" id="CHEBI:60344"/>
        <dbReference type="ChEBI" id="CHEBI:142463"/>
    </reaction>
</comment>
<evidence type="ECO:0000256" key="3">
    <source>
        <dbReference type="ARBA" id="ARBA00022617"/>
    </source>
</evidence>
<dbReference type="InterPro" id="IPR031332">
    <property type="entry name" value="CHDC"/>
</dbReference>